<dbReference type="Gene3D" id="3.20.20.100">
    <property type="entry name" value="NADP-dependent oxidoreductase domain"/>
    <property type="match status" value="2"/>
</dbReference>
<feature type="domain" description="NADP-dependent oxidoreductase" evidence="2">
    <location>
        <begin position="64"/>
        <end position="188"/>
    </location>
</feature>
<evidence type="ECO:0000256" key="1">
    <source>
        <dbReference type="ARBA" id="ARBA00023002"/>
    </source>
</evidence>
<sequence length="199" mass="22232">MRVELFASTLRYLSLETHSVRYDHGIQTFHTADGYSNGLSEVMLGKAIKELKPPRDELVILTKNQYSLVYGEEEREMFLTLKLFGVGTIPYSLLGRGLLAQPMSAQTQLSDSEDVGLGVGLFKEWAGTNDIVNRLLSHGSSRRTVSVYLFWRSITVPIVGTTSVEKLEELLGALDVELTADEVKYFEEPYKPLAVHGFA</sequence>
<dbReference type="InterPro" id="IPR023210">
    <property type="entry name" value="NADP_OxRdtase_dom"/>
</dbReference>
<organism evidence="3 4">
    <name type="scientific">Daedalea quercina L-15889</name>
    <dbReference type="NCBI Taxonomy" id="1314783"/>
    <lineage>
        <taxon>Eukaryota</taxon>
        <taxon>Fungi</taxon>
        <taxon>Dikarya</taxon>
        <taxon>Basidiomycota</taxon>
        <taxon>Agaricomycotina</taxon>
        <taxon>Agaricomycetes</taxon>
        <taxon>Polyporales</taxon>
        <taxon>Fomitopsis</taxon>
    </lineage>
</organism>
<dbReference type="GO" id="GO:0016491">
    <property type="term" value="F:oxidoreductase activity"/>
    <property type="evidence" value="ECO:0007669"/>
    <property type="project" value="UniProtKB-KW"/>
</dbReference>
<dbReference type="InterPro" id="IPR050523">
    <property type="entry name" value="AKR_Detox_Biosynth"/>
</dbReference>
<dbReference type="STRING" id="1314783.A0A165NZ22"/>
<accession>A0A165NZ22</accession>
<dbReference type="Proteomes" id="UP000076727">
    <property type="component" value="Unassembled WGS sequence"/>
</dbReference>
<keyword evidence="4" id="KW-1185">Reference proteome</keyword>
<evidence type="ECO:0000313" key="3">
    <source>
        <dbReference type="EMBL" id="KZT67554.1"/>
    </source>
</evidence>
<gene>
    <name evidence="3" type="ORF">DAEQUDRAFT_767111</name>
</gene>
<dbReference type="EMBL" id="KV429075">
    <property type="protein sequence ID" value="KZT67554.1"/>
    <property type="molecule type" value="Genomic_DNA"/>
</dbReference>
<dbReference type="OrthoDB" id="48988at2759"/>
<keyword evidence="1" id="KW-0560">Oxidoreductase</keyword>
<dbReference type="InterPro" id="IPR036812">
    <property type="entry name" value="NAD(P)_OxRdtase_dom_sf"/>
</dbReference>
<proteinExistence type="predicted"/>
<protein>
    <recommendedName>
        <fullName evidence="2">NADP-dependent oxidoreductase domain-containing protein</fullName>
    </recommendedName>
</protein>
<name>A0A165NZ22_9APHY</name>
<dbReference type="Pfam" id="PF00248">
    <property type="entry name" value="Aldo_ket_red"/>
    <property type="match status" value="2"/>
</dbReference>
<evidence type="ECO:0000313" key="4">
    <source>
        <dbReference type="Proteomes" id="UP000076727"/>
    </source>
</evidence>
<dbReference type="PANTHER" id="PTHR43364:SF4">
    <property type="entry name" value="NAD(P)-LINKED OXIDOREDUCTASE SUPERFAMILY PROTEIN"/>
    <property type="match status" value="1"/>
</dbReference>
<dbReference type="AlphaFoldDB" id="A0A165NZ22"/>
<reference evidence="3 4" key="1">
    <citation type="journal article" date="2016" name="Mol. Biol. Evol.">
        <title>Comparative Genomics of Early-Diverging Mushroom-Forming Fungi Provides Insights into the Origins of Lignocellulose Decay Capabilities.</title>
        <authorList>
            <person name="Nagy L.G."/>
            <person name="Riley R."/>
            <person name="Tritt A."/>
            <person name="Adam C."/>
            <person name="Daum C."/>
            <person name="Floudas D."/>
            <person name="Sun H."/>
            <person name="Yadav J.S."/>
            <person name="Pangilinan J."/>
            <person name="Larsson K.H."/>
            <person name="Matsuura K."/>
            <person name="Barry K."/>
            <person name="Labutti K."/>
            <person name="Kuo R."/>
            <person name="Ohm R.A."/>
            <person name="Bhattacharya S.S."/>
            <person name="Shirouzu T."/>
            <person name="Yoshinaga Y."/>
            <person name="Martin F.M."/>
            <person name="Grigoriev I.V."/>
            <person name="Hibbett D.S."/>
        </authorList>
    </citation>
    <scope>NUCLEOTIDE SEQUENCE [LARGE SCALE GENOMIC DNA]</scope>
    <source>
        <strain evidence="3 4">L-15889</strain>
    </source>
</reference>
<feature type="domain" description="NADP-dependent oxidoreductase" evidence="2">
    <location>
        <begin position="21"/>
        <end position="63"/>
    </location>
</feature>
<evidence type="ECO:0000259" key="2">
    <source>
        <dbReference type="Pfam" id="PF00248"/>
    </source>
</evidence>
<dbReference type="PANTHER" id="PTHR43364">
    <property type="entry name" value="NADH-SPECIFIC METHYLGLYOXAL REDUCTASE-RELATED"/>
    <property type="match status" value="1"/>
</dbReference>
<dbReference type="SUPFAM" id="SSF51430">
    <property type="entry name" value="NAD(P)-linked oxidoreductase"/>
    <property type="match status" value="1"/>
</dbReference>